<name>A0ABS7ZXQ4_9GAMM</name>
<accession>A0ABS7ZXQ4</accession>
<organism evidence="1 2">
    <name type="scientific">Thalassolituus marinus</name>
    <dbReference type="NCBI Taxonomy" id="671053"/>
    <lineage>
        <taxon>Bacteria</taxon>
        <taxon>Pseudomonadati</taxon>
        <taxon>Pseudomonadota</taxon>
        <taxon>Gammaproteobacteria</taxon>
        <taxon>Oceanospirillales</taxon>
        <taxon>Oceanospirillaceae</taxon>
        <taxon>Thalassolituus</taxon>
    </lineage>
</organism>
<sequence>MSLALVSTQSFGMPSVEDVFRKQTFSLFSEEHVSLSVSNGTFFRDGEGYLYEADLVIKVLVDRPLLIDGVSRHLLDEFVSYRFPAGSMPADATASDEKQAREILSRGVADGIVRATLGSSDTRGDEVSRPGSKVYVFRDDIGRFYLNILGAKIYVSD</sequence>
<gene>
    <name evidence="1" type="ORF">I9W95_17445</name>
</gene>
<evidence type="ECO:0000313" key="1">
    <source>
        <dbReference type="EMBL" id="MCA6065385.1"/>
    </source>
</evidence>
<dbReference type="RefSeq" id="WP_225677270.1">
    <property type="nucleotide sequence ID" value="NZ_JAEDAH010000105.1"/>
</dbReference>
<dbReference type="Proteomes" id="UP000714380">
    <property type="component" value="Unassembled WGS sequence"/>
</dbReference>
<keyword evidence="2" id="KW-1185">Reference proteome</keyword>
<dbReference type="EMBL" id="JAEDAH010000105">
    <property type="protein sequence ID" value="MCA6065385.1"/>
    <property type="molecule type" value="Genomic_DNA"/>
</dbReference>
<evidence type="ECO:0000313" key="2">
    <source>
        <dbReference type="Proteomes" id="UP000714380"/>
    </source>
</evidence>
<proteinExistence type="predicted"/>
<reference evidence="1 2" key="1">
    <citation type="submission" date="2020-12" db="EMBL/GenBank/DDBJ databases">
        <title>Novel Thalassolituus-related marine hydrocarbonoclastic bacteria mediated algae-derived hydrocarbons mineralization in twilight zone of the northern South China Sea.</title>
        <authorList>
            <person name="Dong C."/>
        </authorList>
    </citation>
    <scope>NUCLEOTIDE SEQUENCE [LARGE SCALE GENOMIC DNA]</scope>
    <source>
        <strain evidence="1 2">IMCC1826</strain>
    </source>
</reference>
<protein>
    <submittedName>
        <fullName evidence="1">Uncharacterized protein</fullName>
    </submittedName>
</protein>
<comment type="caution">
    <text evidence="1">The sequence shown here is derived from an EMBL/GenBank/DDBJ whole genome shotgun (WGS) entry which is preliminary data.</text>
</comment>